<evidence type="ECO:0000256" key="2">
    <source>
        <dbReference type="ARBA" id="ARBA00022475"/>
    </source>
</evidence>
<evidence type="ECO:0000256" key="4">
    <source>
        <dbReference type="ARBA" id="ARBA00022989"/>
    </source>
</evidence>
<reference evidence="9" key="1">
    <citation type="journal article" date="2014" name="Front. Microbiol.">
        <title>High frequency of phylogenetically diverse reductive dehalogenase-homologous genes in deep subseafloor sedimentary metagenomes.</title>
        <authorList>
            <person name="Kawai M."/>
            <person name="Futagami T."/>
            <person name="Toyoda A."/>
            <person name="Takaki Y."/>
            <person name="Nishi S."/>
            <person name="Hori S."/>
            <person name="Arai W."/>
            <person name="Tsubouchi T."/>
            <person name="Morono Y."/>
            <person name="Uchiyama I."/>
            <person name="Ito T."/>
            <person name="Fujiyama A."/>
            <person name="Inagaki F."/>
            <person name="Takami H."/>
        </authorList>
    </citation>
    <scope>NUCLEOTIDE SEQUENCE</scope>
    <source>
        <strain evidence="9">Expedition CK06-06</strain>
    </source>
</reference>
<comment type="similarity">
    <text evidence="6">Belongs to the ABC-4 integral membrane protein family.</text>
</comment>
<dbReference type="InterPro" id="IPR003838">
    <property type="entry name" value="ABC3_permease_C"/>
</dbReference>
<keyword evidence="2" id="KW-1003">Cell membrane</keyword>
<protein>
    <recommendedName>
        <fullName evidence="8">ABC3 transporter permease C-terminal domain-containing protein</fullName>
    </recommendedName>
</protein>
<keyword evidence="3 7" id="KW-0812">Transmembrane</keyword>
<keyword evidence="5 7" id="KW-0472">Membrane</keyword>
<evidence type="ECO:0000313" key="9">
    <source>
        <dbReference type="EMBL" id="GAF77415.1"/>
    </source>
</evidence>
<dbReference type="Pfam" id="PF02687">
    <property type="entry name" value="FtsX"/>
    <property type="match status" value="1"/>
</dbReference>
<dbReference type="PANTHER" id="PTHR30572:SF4">
    <property type="entry name" value="ABC TRANSPORTER PERMEASE YTRF"/>
    <property type="match status" value="1"/>
</dbReference>
<evidence type="ECO:0000256" key="5">
    <source>
        <dbReference type="ARBA" id="ARBA00023136"/>
    </source>
</evidence>
<dbReference type="PANTHER" id="PTHR30572">
    <property type="entry name" value="MEMBRANE COMPONENT OF TRANSPORTER-RELATED"/>
    <property type="match status" value="1"/>
</dbReference>
<accession>X0TMT7</accession>
<sequence>MELTVRGRIDESIAVTVVGIFETGITFYDFSLCTDINTARSLMPEVVTFYPEGVNLIAVDAADVFYVNDVADTIVEMFKNEPFPVSTTVATEMLESFEEMFSTMDSFLWIVSLGAAIAGVVSIFIVMLISVIERLKEFGILKASGWSNRNIIGSVVVQSITIGLLGAAVGLAIGYGSGKGINAYMAIDVAVIDPYLVAIIVAFGTLAGMAGGLFPALRAARVSPIESLRAL</sequence>
<evidence type="ECO:0000256" key="3">
    <source>
        <dbReference type="ARBA" id="ARBA00022692"/>
    </source>
</evidence>
<comment type="caution">
    <text evidence="9">The sequence shown here is derived from an EMBL/GenBank/DDBJ whole genome shotgun (WGS) entry which is preliminary data.</text>
</comment>
<evidence type="ECO:0000256" key="7">
    <source>
        <dbReference type="SAM" id="Phobius"/>
    </source>
</evidence>
<dbReference type="GO" id="GO:0022857">
    <property type="term" value="F:transmembrane transporter activity"/>
    <property type="evidence" value="ECO:0007669"/>
    <property type="project" value="TreeGrafter"/>
</dbReference>
<comment type="subcellular location">
    <subcellularLocation>
        <location evidence="1">Cell membrane</location>
        <topology evidence="1">Multi-pass membrane protein</topology>
    </subcellularLocation>
</comment>
<evidence type="ECO:0000256" key="1">
    <source>
        <dbReference type="ARBA" id="ARBA00004651"/>
    </source>
</evidence>
<dbReference type="AlphaFoldDB" id="X0TMT7"/>
<feature type="domain" description="ABC3 transporter permease C-terminal" evidence="8">
    <location>
        <begin position="110"/>
        <end position="224"/>
    </location>
</feature>
<feature type="transmembrane region" description="Helical" evidence="7">
    <location>
        <begin position="195"/>
        <end position="217"/>
    </location>
</feature>
<gene>
    <name evidence="9" type="ORF">S01H1_13632</name>
</gene>
<evidence type="ECO:0000256" key="6">
    <source>
        <dbReference type="ARBA" id="ARBA00038076"/>
    </source>
</evidence>
<dbReference type="GO" id="GO:0005886">
    <property type="term" value="C:plasma membrane"/>
    <property type="evidence" value="ECO:0007669"/>
    <property type="project" value="UniProtKB-SubCell"/>
</dbReference>
<feature type="transmembrane region" description="Helical" evidence="7">
    <location>
        <begin position="107"/>
        <end position="131"/>
    </location>
</feature>
<proteinExistence type="inferred from homology"/>
<evidence type="ECO:0000259" key="8">
    <source>
        <dbReference type="Pfam" id="PF02687"/>
    </source>
</evidence>
<keyword evidence="4 7" id="KW-1133">Transmembrane helix</keyword>
<dbReference type="InterPro" id="IPR050250">
    <property type="entry name" value="Macrolide_Exporter_MacB"/>
</dbReference>
<organism evidence="9">
    <name type="scientific">marine sediment metagenome</name>
    <dbReference type="NCBI Taxonomy" id="412755"/>
    <lineage>
        <taxon>unclassified sequences</taxon>
        <taxon>metagenomes</taxon>
        <taxon>ecological metagenomes</taxon>
    </lineage>
</organism>
<name>X0TMT7_9ZZZZ</name>
<dbReference type="EMBL" id="BARS01007040">
    <property type="protein sequence ID" value="GAF77415.1"/>
    <property type="molecule type" value="Genomic_DNA"/>
</dbReference>
<feature type="transmembrane region" description="Helical" evidence="7">
    <location>
        <begin position="151"/>
        <end position="175"/>
    </location>
</feature>